<reference evidence="1" key="1">
    <citation type="submission" date="2014-05" db="EMBL/GenBank/DDBJ databases">
        <authorList>
            <person name="Chronopoulou M."/>
        </authorList>
    </citation>
    <scope>NUCLEOTIDE SEQUENCE</scope>
    <source>
        <tissue evidence="1">Whole organism</tissue>
    </source>
</reference>
<evidence type="ECO:0000313" key="1">
    <source>
        <dbReference type="EMBL" id="CDW36592.1"/>
    </source>
</evidence>
<name>A0A0K2UF59_LEPSM</name>
<protein>
    <submittedName>
        <fullName evidence="1">Uncharacterized protein</fullName>
    </submittedName>
</protein>
<sequence>MHREAISKFFFIQ</sequence>
<organism evidence="1">
    <name type="scientific">Lepeophtheirus salmonis</name>
    <name type="common">Salmon louse</name>
    <name type="synonym">Caligus salmonis</name>
    <dbReference type="NCBI Taxonomy" id="72036"/>
    <lineage>
        <taxon>Eukaryota</taxon>
        <taxon>Metazoa</taxon>
        <taxon>Ecdysozoa</taxon>
        <taxon>Arthropoda</taxon>
        <taxon>Crustacea</taxon>
        <taxon>Multicrustacea</taxon>
        <taxon>Hexanauplia</taxon>
        <taxon>Copepoda</taxon>
        <taxon>Siphonostomatoida</taxon>
        <taxon>Caligidae</taxon>
        <taxon>Lepeophtheirus</taxon>
    </lineage>
</organism>
<proteinExistence type="predicted"/>
<dbReference type="EMBL" id="HACA01019231">
    <property type="protein sequence ID" value="CDW36592.1"/>
    <property type="molecule type" value="Transcribed_RNA"/>
</dbReference>
<accession>A0A0K2UF59</accession>